<dbReference type="EMBL" id="CH476621">
    <property type="protein sequence ID" value="EDN91376.1"/>
    <property type="molecule type" value="Genomic_DNA"/>
</dbReference>
<accession>A7E654</accession>
<protein>
    <submittedName>
        <fullName evidence="1">Uncharacterized protein</fullName>
    </submittedName>
</protein>
<dbReference type="AlphaFoldDB" id="A7E654"/>
<proteinExistence type="predicted"/>
<gene>
    <name evidence="1" type="ORF">SS1G_00779</name>
</gene>
<evidence type="ECO:0000313" key="1">
    <source>
        <dbReference type="EMBL" id="EDN91376.1"/>
    </source>
</evidence>
<sequence length="115" mass="12764">MLAIYDNVAIGASEESSPLGLEPLFCLFAFHRQSQIHTLSLNQTSAWQPFGWDPLGPNGRKDKQADRCSPCVFSQALDDVEQQIVAEAIDESLSDGEHGTQRHFELKDVPMFVST</sequence>
<dbReference type="KEGG" id="ssl:SS1G_00779"/>
<organism evidence="1 2">
    <name type="scientific">Sclerotinia sclerotiorum (strain ATCC 18683 / 1980 / Ss-1)</name>
    <name type="common">White mold</name>
    <name type="synonym">Whetzelinia sclerotiorum</name>
    <dbReference type="NCBI Taxonomy" id="665079"/>
    <lineage>
        <taxon>Eukaryota</taxon>
        <taxon>Fungi</taxon>
        <taxon>Dikarya</taxon>
        <taxon>Ascomycota</taxon>
        <taxon>Pezizomycotina</taxon>
        <taxon>Leotiomycetes</taxon>
        <taxon>Helotiales</taxon>
        <taxon>Sclerotiniaceae</taxon>
        <taxon>Sclerotinia</taxon>
    </lineage>
</organism>
<dbReference type="GeneID" id="5494325"/>
<name>A7E654_SCLS1</name>
<dbReference type="InParanoid" id="A7E654"/>
<dbReference type="Proteomes" id="UP000001312">
    <property type="component" value="Unassembled WGS sequence"/>
</dbReference>
<dbReference type="RefSeq" id="XP_001598690.1">
    <property type="nucleotide sequence ID" value="XM_001598640.1"/>
</dbReference>
<evidence type="ECO:0000313" key="2">
    <source>
        <dbReference type="Proteomes" id="UP000001312"/>
    </source>
</evidence>
<dbReference type="HOGENOM" id="CLU_2110442_0_0_1"/>
<keyword evidence="2" id="KW-1185">Reference proteome</keyword>
<reference evidence="2" key="1">
    <citation type="journal article" date="2011" name="PLoS Genet.">
        <title>Genomic analysis of the necrotrophic fungal pathogens Sclerotinia sclerotiorum and Botrytis cinerea.</title>
        <authorList>
            <person name="Amselem J."/>
            <person name="Cuomo C.A."/>
            <person name="van Kan J.A."/>
            <person name="Viaud M."/>
            <person name="Benito E.P."/>
            <person name="Couloux A."/>
            <person name="Coutinho P.M."/>
            <person name="de Vries R.P."/>
            <person name="Dyer P.S."/>
            <person name="Fillinger S."/>
            <person name="Fournier E."/>
            <person name="Gout L."/>
            <person name="Hahn M."/>
            <person name="Kohn L."/>
            <person name="Lapalu N."/>
            <person name="Plummer K.M."/>
            <person name="Pradier J.M."/>
            <person name="Quevillon E."/>
            <person name="Sharon A."/>
            <person name="Simon A."/>
            <person name="ten Have A."/>
            <person name="Tudzynski B."/>
            <person name="Tudzynski P."/>
            <person name="Wincker P."/>
            <person name="Andrew M."/>
            <person name="Anthouard V."/>
            <person name="Beever R.E."/>
            <person name="Beffa R."/>
            <person name="Benoit I."/>
            <person name="Bouzid O."/>
            <person name="Brault B."/>
            <person name="Chen Z."/>
            <person name="Choquer M."/>
            <person name="Collemare J."/>
            <person name="Cotton P."/>
            <person name="Danchin E.G."/>
            <person name="Da Silva C."/>
            <person name="Gautier A."/>
            <person name="Giraud C."/>
            <person name="Giraud T."/>
            <person name="Gonzalez C."/>
            <person name="Grossetete S."/>
            <person name="Guldener U."/>
            <person name="Henrissat B."/>
            <person name="Howlett B.J."/>
            <person name="Kodira C."/>
            <person name="Kretschmer M."/>
            <person name="Lappartient A."/>
            <person name="Leroch M."/>
            <person name="Levis C."/>
            <person name="Mauceli E."/>
            <person name="Neuveglise C."/>
            <person name="Oeser B."/>
            <person name="Pearson M."/>
            <person name="Poulain J."/>
            <person name="Poussereau N."/>
            <person name="Quesneville H."/>
            <person name="Rascle C."/>
            <person name="Schumacher J."/>
            <person name="Segurens B."/>
            <person name="Sexton A."/>
            <person name="Silva E."/>
            <person name="Sirven C."/>
            <person name="Soanes D.M."/>
            <person name="Talbot N.J."/>
            <person name="Templeton M."/>
            <person name="Yandava C."/>
            <person name="Yarden O."/>
            <person name="Zeng Q."/>
            <person name="Rollins J.A."/>
            <person name="Lebrun M.H."/>
            <person name="Dickman M."/>
        </authorList>
    </citation>
    <scope>NUCLEOTIDE SEQUENCE [LARGE SCALE GENOMIC DNA]</scope>
    <source>
        <strain evidence="2">ATCC 18683 / 1980 / Ss-1</strain>
    </source>
</reference>